<organism evidence="8 17">
    <name type="scientific">Spiroplasma poulsonii</name>
    <dbReference type="NCBI Taxonomy" id="2138"/>
    <lineage>
        <taxon>Bacteria</taxon>
        <taxon>Bacillati</taxon>
        <taxon>Mycoplasmatota</taxon>
        <taxon>Mollicutes</taxon>
        <taxon>Entomoplasmatales</taxon>
        <taxon>Spiroplasmataceae</taxon>
        <taxon>Spiroplasma</taxon>
    </lineage>
</organism>
<evidence type="ECO:0000313" key="10">
    <source>
        <dbReference type="EMBL" id="PQM31456.1"/>
    </source>
</evidence>
<evidence type="ECO:0000313" key="5">
    <source>
        <dbReference type="EMBL" id="PQM30197.1"/>
    </source>
</evidence>
<evidence type="ECO:0000313" key="6">
    <source>
        <dbReference type="EMBL" id="PQM30327.1"/>
    </source>
</evidence>
<protein>
    <submittedName>
        <fullName evidence="8">Uncharacterized protein</fullName>
    </submittedName>
</protein>
<evidence type="ECO:0000313" key="2">
    <source>
        <dbReference type="EMBL" id="PQM30100.1"/>
    </source>
</evidence>
<dbReference type="EMBL" id="JTLV02000001">
    <property type="protein sequence ID" value="PQM32076.1"/>
    <property type="molecule type" value="Genomic_DNA"/>
</dbReference>
<dbReference type="EMBL" id="JTLV02000001">
    <property type="protein sequence ID" value="PQM31292.1"/>
    <property type="molecule type" value="Genomic_DNA"/>
</dbReference>
<evidence type="ECO:0000313" key="12">
    <source>
        <dbReference type="EMBL" id="PQM31890.1"/>
    </source>
</evidence>
<name>A0A0C2I5H1_9MOLU</name>
<evidence type="ECO:0000313" key="9">
    <source>
        <dbReference type="EMBL" id="PQM31440.1"/>
    </source>
</evidence>
<dbReference type="EMBL" id="JTLV02000004">
    <property type="protein sequence ID" value="PQM30124.1"/>
    <property type="molecule type" value="Genomic_DNA"/>
</dbReference>
<dbReference type="RefSeq" id="WP_133165036.1">
    <property type="nucleotide sequence ID" value="NZ_CM020866.1"/>
</dbReference>
<evidence type="ECO:0000313" key="4">
    <source>
        <dbReference type="EMBL" id="PQM30149.1"/>
    </source>
</evidence>
<dbReference type="EMBL" id="JTLV02000001">
    <property type="protein sequence ID" value="PQM31440.1"/>
    <property type="molecule type" value="Genomic_DNA"/>
</dbReference>
<dbReference type="EMBL" id="JTLV02000001">
    <property type="protein sequence ID" value="PQM31831.1"/>
    <property type="molecule type" value="Genomic_DNA"/>
</dbReference>
<dbReference type="OrthoDB" id="390291at2"/>
<sequence>MNKRYVLIMKYNNLFDKTTIFKTDFFYTLEEARITANVENENHWLTTIIDLEDSNIKWQGDK</sequence>
<proteinExistence type="predicted"/>
<dbReference type="EMBL" id="JTLV02000001">
    <property type="protein sequence ID" value="PQM30327.1"/>
    <property type="molecule type" value="Genomic_DNA"/>
</dbReference>
<reference evidence="8" key="1">
    <citation type="submission" date="2014-10" db="EMBL/GenBank/DDBJ databases">
        <authorList>
            <person name="Seo M.-J."/>
            <person name="Seok Y.J."/>
            <person name="Cha I.-T."/>
        </authorList>
    </citation>
    <scope>NUCLEOTIDE SEQUENCE</scope>
    <source>
        <strain evidence="8">MSRO</strain>
    </source>
</reference>
<dbReference type="EMBL" id="JTLV02000001">
    <property type="protein sequence ID" value="PQM30423.1"/>
    <property type="molecule type" value="Genomic_DNA"/>
</dbReference>
<evidence type="ECO:0000313" key="11">
    <source>
        <dbReference type="EMBL" id="PQM31831.1"/>
    </source>
</evidence>
<evidence type="ECO:0000313" key="7">
    <source>
        <dbReference type="EMBL" id="PQM30423.1"/>
    </source>
</evidence>
<gene>
    <name evidence="6" type="ORF">SMSRO_SF000850</name>
    <name evidence="7" type="ORF">SMSRO_SF001850</name>
    <name evidence="8" type="ORF">SMSRO_SF011090</name>
    <name evidence="9" type="ORF">SMSRO_SF012730</name>
    <name evidence="10" type="ORF">SMSRO_SF012890</name>
    <name evidence="11" type="ORF">SMSRO_SF016870</name>
    <name evidence="12" type="ORF">SMSRO_SF017470</name>
    <name evidence="13" type="ORF">SMSRO_SF017740</name>
    <name evidence="14" type="ORF">SMSRO_SF019710</name>
    <name evidence="15" type="ORF">SMSRO_SF020350</name>
    <name evidence="16" type="ORF">SMSRO_SF022180</name>
    <name evidence="5" type="ORF">SMSRO_SF024760</name>
    <name evidence="2" type="ORF">SMSRO_SF025720</name>
    <name evidence="3" type="ORF">SMSRO_SF025960</name>
    <name evidence="4" type="ORF">SMSRO_SF026210</name>
    <name evidence="1" type="ORF">SMSRO_SF029770</name>
</gene>
<evidence type="ECO:0000313" key="8">
    <source>
        <dbReference type="EMBL" id="PQM31292.1"/>
    </source>
</evidence>
<keyword evidence="17" id="KW-1185">Reference proteome</keyword>
<evidence type="ECO:0000313" key="14">
    <source>
        <dbReference type="EMBL" id="PQM32076.1"/>
    </source>
</evidence>
<dbReference type="EMBL" id="JTLV02000003">
    <property type="protein sequence ID" value="PQM30197.1"/>
    <property type="molecule type" value="Genomic_DNA"/>
</dbReference>
<dbReference type="EMBL" id="JTLV02000001">
    <property type="protein sequence ID" value="PQM31913.1"/>
    <property type="molecule type" value="Genomic_DNA"/>
</dbReference>
<dbReference type="EMBL" id="JTLV02000004">
    <property type="protein sequence ID" value="PQM30149.1"/>
    <property type="molecule type" value="Genomic_DNA"/>
</dbReference>
<accession>A0A0C2I5H1</accession>
<dbReference type="Proteomes" id="UP000031565">
    <property type="component" value="Unassembled WGS sequence"/>
</dbReference>
<dbReference type="EMBL" id="JTLV02000004">
    <property type="protein sequence ID" value="PQM30100.1"/>
    <property type="molecule type" value="Genomic_DNA"/>
</dbReference>
<dbReference type="EMBL" id="JTLV02000001">
    <property type="protein sequence ID" value="PQM32135.1"/>
    <property type="molecule type" value="Genomic_DNA"/>
</dbReference>
<dbReference type="AlphaFoldDB" id="A0A0C2I5H1"/>
<dbReference type="STRING" id="2138.SMSRO_v1c00830"/>
<dbReference type="EMBL" id="JTLV02000001">
    <property type="protein sequence ID" value="PQM32310.1"/>
    <property type="molecule type" value="Genomic_DNA"/>
</dbReference>
<evidence type="ECO:0000313" key="17">
    <source>
        <dbReference type="Proteomes" id="UP000031565"/>
    </source>
</evidence>
<evidence type="ECO:0000313" key="13">
    <source>
        <dbReference type="EMBL" id="PQM31913.1"/>
    </source>
</evidence>
<evidence type="ECO:0000313" key="16">
    <source>
        <dbReference type="EMBL" id="PQM32310.1"/>
    </source>
</evidence>
<comment type="caution">
    <text evidence="8">The sequence shown here is derived from an EMBL/GenBank/DDBJ whole genome shotgun (WGS) entry which is preliminary data.</text>
</comment>
<reference evidence="8" key="3">
    <citation type="submission" date="2017-11" db="EMBL/GenBank/DDBJ databases">
        <title>Cell-free culture of the endosymbiotic bacteria Spiroplasma poulsonii highlights bacterial genes involved in host-symbiont interactions.</title>
        <authorList>
            <person name="Masson F."/>
            <person name="Calderon Copete S.P."/>
            <person name="Schupfer F."/>
            <person name="Garcia-Arraez G."/>
            <person name="Lemaitre B."/>
        </authorList>
    </citation>
    <scope>NUCLEOTIDE SEQUENCE</scope>
    <source>
        <strain evidence="8">MSRO</strain>
    </source>
</reference>
<evidence type="ECO:0000313" key="15">
    <source>
        <dbReference type="EMBL" id="PQM32135.1"/>
    </source>
</evidence>
<evidence type="ECO:0000313" key="1">
    <source>
        <dbReference type="EMBL" id="PQM29809.1"/>
    </source>
</evidence>
<dbReference type="EMBL" id="JTLV02000001">
    <property type="protein sequence ID" value="PQM31456.1"/>
    <property type="molecule type" value="Genomic_DNA"/>
</dbReference>
<evidence type="ECO:0000313" key="3">
    <source>
        <dbReference type="EMBL" id="PQM30124.1"/>
    </source>
</evidence>
<dbReference type="EMBL" id="JTLV02000001">
    <property type="protein sequence ID" value="PQM31890.1"/>
    <property type="molecule type" value="Genomic_DNA"/>
</dbReference>
<dbReference type="EMBL" id="JTLV02000007">
    <property type="protein sequence ID" value="PQM29809.1"/>
    <property type="molecule type" value="Genomic_DNA"/>
</dbReference>
<reference evidence="8 17" key="2">
    <citation type="journal article" date="2015" name="MBio">
        <title>Genome sequence of the Drosophila melanogaster male-killing Spiroplasma strain MSRO endosymbiont.</title>
        <authorList>
            <person name="Paredes J.C."/>
            <person name="Herren J.K."/>
            <person name="Schupfer F."/>
            <person name="Marin R."/>
            <person name="Claverol S."/>
            <person name="Kuo C.H."/>
            <person name="Lemaitre B."/>
            <person name="Beven L."/>
        </authorList>
    </citation>
    <scope>NUCLEOTIDE SEQUENCE [LARGE SCALE GENOMIC DNA]</scope>
    <source>
        <strain evidence="8 17">MSRO</strain>
    </source>
</reference>